<sequence>MASNGKGFGVAKITTDGKPAELAAKELSDNGGSGPTCTRYEPATDKGELVTENELANAVCKLRTLKTQRVPNLEDQSVKDLESDDTAGEVALILTTGGIPKDKTTTAVQAAIKLIFGDGQTKLKDSLLDKLN</sequence>
<dbReference type="Proteomes" id="UP000195570">
    <property type="component" value="Unassembled WGS sequence"/>
</dbReference>
<keyword evidence="3" id="KW-1185">Reference proteome</keyword>
<proteinExistence type="predicted"/>
<dbReference type="GeneID" id="92382002"/>
<organism evidence="2 3">
    <name type="scientific">Trypanosoma equiperdum</name>
    <dbReference type="NCBI Taxonomy" id="5694"/>
    <lineage>
        <taxon>Eukaryota</taxon>
        <taxon>Discoba</taxon>
        <taxon>Euglenozoa</taxon>
        <taxon>Kinetoplastea</taxon>
        <taxon>Metakinetoplastina</taxon>
        <taxon>Trypanosomatida</taxon>
        <taxon>Trypanosomatidae</taxon>
        <taxon>Trypanosoma</taxon>
    </lineage>
</organism>
<dbReference type="AlphaFoldDB" id="A0A1G4I7V0"/>
<dbReference type="VEuPathDB" id="TriTrypDB:TEOVI_000806800"/>
<protein>
    <submittedName>
        <fullName evidence="2">Uncharacterized protein</fullName>
    </submittedName>
</protein>
<gene>
    <name evidence="2" type="ORF">TEOVI_000806800</name>
</gene>
<accession>A0A1G4I7V0</accession>
<reference evidence="2" key="1">
    <citation type="submission" date="2016-09" db="EMBL/GenBank/DDBJ databases">
        <authorList>
            <person name="Hebert L."/>
            <person name="Moumen B."/>
        </authorList>
    </citation>
    <scope>NUCLEOTIDE SEQUENCE [LARGE SCALE GENOMIC DNA]</scope>
    <source>
        <strain evidence="2">OVI</strain>
    </source>
</reference>
<comment type="caution">
    <text evidence="2">The sequence shown here is derived from an EMBL/GenBank/DDBJ whole genome shotgun (WGS) entry which is preliminary data.</text>
</comment>
<evidence type="ECO:0000256" key="1">
    <source>
        <dbReference type="SAM" id="MobiDB-lite"/>
    </source>
</evidence>
<dbReference type="RefSeq" id="XP_067079127.1">
    <property type="nucleotide sequence ID" value="XM_067223026.1"/>
</dbReference>
<dbReference type="EMBL" id="CZPT02000823">
    <property type="protein sequence ID" value="SCU67862.1"/>
    <property type="molecule type" value="Genomic_DNA"/>
</dbReference>
<evidence type="ECO:0000313" key="2">
    <source>
        <dbReference type="EMBL" id="SCU67862.1"/>
    </source>
</evidence>
<name>A0A1G4I7V0_TRYEQ</name>
<feature type="region of interest" description="Disordered" evidence="1">
    <location>
        <begin position="1"/>
        <end position="45"/>
    </location>
</feature>
<evidence type="ECO:0000313" key="3">
    <source>
        <dbReference type="Proteomes" id="UP000195570"/>
    </source>
</evidence>